<dbReference type="Pfam" id="PF02743">
    <property type="entry name" value="dCache_1"/>
    <property type="match status" value="1"/>
</dbReference>
<dbReference type="SUPFAM" id="SSF55874">
    <property type="entry name" value="ATPase domain of HSP90 chaperone/DNA topoisomerase II/histidine kinase"/>
    <property type="match status" value="1"/>
</dbReference>
<dbReference type="OrthoDB" id="9796330at2"/>
<dbReference type="PRINTS" id="PR00344">
    <property type="entry name" value="BCTRLSENSOR"/>
</dbReference>
<dbReference type="CDD" id="cd18774">
    <property type="entry name" value="PDC2_HK_sensor"/>
    <property type="match status" value="1"/>
</dbReference>
<dbReference type="CDD" id="cd00082">
    <property type="entry name" value="HisKA"/>
    <property type="match status" value="1"/>
</dbReference>
<dbReference type="Proteomes" id="UP000287171">
    <property type="component" value="Unassembled WGS sequence"/>
</dbReference>
<dbReference type="Pfam" id="PF00672">
    <property type="entry name" value="HAMP"/>
    <property type="match status" value="1"/>
</dbReference>
<dbReference type="EMBL" id="BIFT01000002">
    <property type="protein sequence ID" value="GCE31752.1"/>
    <property type="molecule type" value="Genomic_DNA"/>
</dbReference>
<evidence type="ECO:0000256" key="14">
    <source>
        <dbReference type="SAM" id="Phobius"/>
    </source>
</evidence>
<feature type="domain" description="HAMP" evidence="16">
    <location>
        <begin position="306"/>
        <end position="365"/>
    </location>
</feature>
<evidence type="ECO:0000259" key="16">
    <source>
        <dbReference type="PROSITE" id="PS50885"/>
    </source>
</evidence>
<dbReference type="PROSITE" id="PS50885">
    <property type="entry name" value="HAMP"/>
    <property type="match status" value="1"/>
</dbReference>
<dbReference type="CDD" id="cd06225">
    <property type="entry name" value="HAMP"/>
    <property type="match status" value="1"/>
</dbReference>
<dbReference type="InterPro" id="IPR033479">
    <property type="entry name" value="dCache_1"/>
</dbReference>
<keyword evidence="18" id="KW-1185">Reference proteome</keyword>
<dbReference type="Gene3D" id="1.10.287.130">
    <property type="match status" value="1"/>
</dbReference>
<dbReference type="PANTHER" id="PTHR42878:SF7">
    <property type="entry name" value="SENSOR HISTIDINE KINASE GLRK"/>
    <property type="match status" value="1"/>
</dbReference>
<keyword evidence="10" id="KW-0067">ATP-binding</keyword>
<accession>A0A402BK84</accession>
<evidence type="ECO:0000256" key="4">
    <source>
        <dbReference type="ARBA" id="ARBA00022475"/>
    </source>
</evidence>
<dbReference type="PROSITE" id="PS50109">
    <property type="entry name" value="HIS_KIN"/>
    <property type="match status" value="1"/>
</dbReference>
<keyword evidence="7 14" id="KW-0812">Transmembrane</keyword>
<dbReference type="InterPro" id="IPR036890">
    <property type="entry name" value="HATPase_C_sf"/>
</dbReference>
<dbReference type="InterPro" id="IPR035965">
    <property type="entry name" value="PAS-like_dom_sf"/>
</dbReference>
<keyword evidence="4" id="KW-1003">Cell membrane</keyword>
<feature type="transmembrane region" description="Helical" evidence="14">
    <location>
        <begin position="286"/>
        <end position="304"/>
    </location>
</feature>
<protein>
    <recommendedName>
        <fullName evidence="3">histidine kinase</fullName>
        <ecNumber evidence="3">2.7.13.3</ecNumber>
    </recommendedName>
</protein>
<evidence type="ECO:0000256" key="5">
    <source>
        <dbReference type="ARBA" id="ARBA00022553"/>
    </source>
</evidence>
<dbReference type="InterPro" id="IPR003660">
    <property type="entry name" value="HAMP_dom"/>
</dbReference>
<dbReference type="Gene3D" id="3.30.565.10">
    <property type="entry name" value="Histidine kinase-like ATPase, C-terminal domain"/>
    <property type="match status" value="1"/>
</dbReference>
<keyword evidence="6" id="KW-0808">Transferase</keyword>
<dbReference type="GO" id="GO:0005886">
    <property type="term" value="C:plasma membrane"/>
    <property type="evidence" value="ECO:0007669"/>
    <property type="project" value="UniProtKB-SubCell"/>
</dbReference>
<feature type="domain" description="Histidine kinase" evidence="15">
    <location>
        <begin position="517"/>
        <end position="738"/>
    </location>
</feature>
<keyword evidence="8" id="KW-0547">Nucleotide-binding</keyword>
<dbReference type="Pfam" id="PF02518">
    <property type="entry name" value="HATPase_c"/>
    <property type="match status" value="1"/>
</dbReference>
<dbReference type="RefSeq" id="WP_126631685.1">
    <property type="nucleotide sequence ID" value="NZ_BIFT01000002.1"/>
</dbReference>
<evidence type="ECO:0000256" key="3">
    <source>
        <dbReference type="ARBA" id="ARBA00012438"/>
    </source>
</evidence>
<proteinExistence type="predicted"/>
<evidence type="ECO:0000313" key="18">
    <source>
        <dbReference type="Proteomes" id="UP000287171"/>
    </source>
</evidence>
<evidence type="ECO:0000256" key="11">
    <source>
        <dbReference type="ARBA" id="ARBA00022989"/>
    </source>
</evidence>
<dbReference type="SMART" id="SM00387">
    <property type="entry name" value="HATPase_c"/>
    <property type="match status" value="1"/>
</dbReference>
<evidence type="ECO:0000256" key="7">
    <source>
        <dbReference type="ARBA" id="ARBA00022692"/>
    </source>
</evidence>
<evidence type="ECO:0000256" key="13">
    <source>
        <dbReference type="ARBA" id="ARBA00023136"/>
    </source>
</evidence>
<dbReference type="GO" id="GO:0000155">
    <property type="term" value="F:phosphorelay sensor kinase activity"/>
    <property type="evidence" value="ECO:0007669"/>
    <property type="project" value="InterPro"/>
</dbReference>
<evidence type="ECO:0000313" key="17">
    <source>
        <dbReference type="EMBL" id="GCE31752.1"/>
    </source>
</evidence>
<evidence type="ECO:0000256" key="10">
    <source>
        <dbReference type="ARBA" id="ARBA00022840"/>
    </source>
</evidence>
<dbReference type="SMART" id="SM00304">
    <property type="entry name" value="HAMP"/>
    <property type="match status" value="1"/>
</dbReference>
<dbReference type="InterPro" id="IPR036097">
    <property type="entry name" value="HisK_dim/P_sf"/>
</dbReference>
<dbReference type="SUPFAM" id="SSF47384">
    <property type="entry name" value="Homodimeric domain of signal transducing histidine kinase"/>
    <property type="match status" value="1"/>
</dbReference>
<dbReference type="GO" id="GO:0030295">
    <property type="term" value="F:protein kinase activator activity"/>
    <property type="evidence" value="ECO:0007669"/>
    <property type="project" value="TreeGrafter"/>
</dbReference>
<comment type="subcellular location">
    <subcellularLocation>
        <location evidence="2">Cell membrane</location>
        <topology evidence="2">Multi-pass membrane protein</topology>
    </subcellularLocation>
</comment>
<gene>
    <name evidence="17" type="ORF">KDA_72360</name>
</gene>
<dbReference type="FunFam" id="1.10.287.130:FF:000001">
    <property type="entry name" value="Two-component sensor histidine kinase"/>
    <property type="match status" value="1"/>
</dbReference>
<dbReference type="Gene3D" id="3.30.450.20">
    <property type="entry name" value="PAS domain"/>
    <property type="match status" value="2"/>
</dbReference>
<comment type="catalytic activity">
    <reaction evidence="1">
        <text>ATP + protein L-histidine = ADP + protein N-phospho-L-histidine.</text>
        <dbReference type="EC" id="2.7.13.3"/>
    </reaction>
</comment>
<dbReference type="InterPro" id="IPR050351">
    <property type="entry name" value="BphY/WalK/GraS-like"/>
</dbReference>
<dbReference type="PANTHER" id="PTHR42878">
    <property type="entry name" value="TWO-COMPONENT HISTIDINE KINASE"/>
    <property type="match status" value="1"/>
</dbReference>
<dbReference type="SMART" id="SM00388">
    <property type="entry name" value="HisKA"/>
    <property type="match status" value="1"/>
</dbReference>
<keyword evidence="11 14" id="KW-1133">Transmembrane helix</keyword>
<dbReference type="InterPro" id="IPR003594">
    <property type="entry name" value="HATPase_dom"/>
</dbReference>
<feature type="transmembrane region" description="Helical" evidence="14">
    <location>
        <begin position="12"/>
        <end position="34"/>
    </location>
</feature>
<dbReference type="InterPro" id="IPR003661">
    <property type="entry name" value="HisK_dim/P_dom"/>
</dbReference>
<dbReference type="EC" id="2.7.13.3" evidence="3"/>
<evidence type="ECO:0000256" key="8">
    <source>
        <dbReference type="ARBA" id="ARBA00022741"/>
    </source>
</evidence>
<keyword evidence="13 14" id="KW-0472">Membrane</keyword>
<reference evidence="18" key="1">
    <citation type="submission" date="2018-12" db="EMBL/GenBank/DDBJ databases">
        <title>Tengunoibacter tsumagoiensis gen. nov., sp. nov., Dictyobacter kobayashii sp. nov., D. alpinus sp. nov., and D. joshuensis sp. nov. and description of Dictyobacteraceae fam. nov. within the order Ktedonobacterales isolated from Tengu-no-mugimeshi.</title>
        <authorList>
            <person name="Wang C.M."/>
            <person name="Zheng Y."/>
            <person name="Sakai Y."/>
            <person name="Toyoda A."/>
            <person name="Minakuchi Y."/>
            <person name="Abe K."/>
            <person name="Yokota A."/>
            <person name="Yabe S."/>
        </authorList>
    </citation>
    <scope>NUCLEOTIDE SEQUENCE [LARGE SCALE GENOMIC DNA]</scope>
    <source>
        <strain evidence="18">Uno16</strain>
    </source>
</reference>
<dbReference type="CDD" id="cd00075">
    <property type="entry name" value="HATPase"/>
    <property type="match status" value="1"/>
</dbReference>
<evidence type="ECO:0000256" key="6">
    <source>
        <dbReference type="ARBA" id="ARBA00022679"/>
    </source>
</evidence>
<dbReference type="InterPro" id="IPR005467">
    <property type="entry name" value="His_kinase_dom"/>
</dbReference>
<dbReference type="CDD" id="cd00130">
    <property type="entry name" value="PAS"/>
    <property type="match status" value="1"/>
</dbReference>
<keyword evidence="5" id="KW-0597">Phosphoprotein</keyword>
<keyword evidence="12" id="KW-0902">Two-component regulatory system</keyword>
<evidence type="ECO:0000256" key="12">
    <source>
        <dbReference type="ARBA" id="ARBA00023012"/>
    </source>
</evidence>
<dbReference type="InterPro" id="IPR000014">
    <property type="entry name" value="PAS"/>
</dbReference>
<evidence type="ECO:0000256" key="2">
    <source>
        <dbReference type="ARBA" id="ARBA00004651"/>
    </source>
</evidence>
<evidence type="ECO:0000259" key="15">
    <source>
        <dbReference type="PROSITE" id="PS50109"/>
    </source>
</evidence>
<evidence type="ECO:0000256" key="1">
    <source>
        <dbReference type="ARBA" id="ARBA00000085"/>
    </source>
</evidence>
<dbReference type="SUPFAM" id="SSF55785">
    <property type="entry name" value="PYP-like sensor domain (PAS domain)"/>
    <property type="match status" value="1"/>
</dbReference>
<dbReference type="Gene3D" id="6.10.340.10">
    <property type="match status" value="1"/>
</dbReference>
<dbReference type="Pfam" id="PF00512">
    <property type="entry name" value="HisKA"/>
    <property type="match status" value="1"/>
</dbReference>
<name>A0A402BK84_9CHLR</name>
<dbReference type="InterPro" id="IPR004358">
    <property type="entry name" value="Sig_transdc_His_kin-like_C"/>
</dbReference>
<dbReference type="GO" id="GO:0007234">
    <property type="term" value="P:osmosensory signaling via phosphorelay pathway"/>
    <property type="evidence" value="ECO:0007669"/>
    <property type="project" value="TreeGrafter"/>
</dbReference>
<keyword evidence="9 17" id="KW-0418">Kinase</keyword>
<comment type="caution">
    <text evidence="17">The sequence shown here is derived from an EMBL/GenBank/DDBJ whole genome shotgun (WGS) entry which is preliminary data.</text>
</comment>
<dbReference type="GO" id="GO:0000156">
    <property type="term" value="F:phosphorelay response regulator activity"/>
    <property type="evidence" value="ECO:0007669"/>
    <property type="project" value="TreeGrafter"/>
</dbReference>
<evidence type="ECO:0000256" key="9">
    <source>
        <dbReference type="ARBA" id="ARBA00022777"/>
    </source>
</evidence>
<dbReference type="GO" id="GO:0005524">
    <property type="term" value="F:ATP binding"/>
    <property type="evidence" value="ECO:0007669"/>
    <property type="project" value="UniProtKB-KW"/>
</dbReference>
<organism evidence="17 18">
    <name type="scientific">Dictyobacter alpinus</name>
    <dbReference type="NCBI Taxonomy" id="2014873"/>
    <lineage>
        <taxon>Bacteria</taxon>
        <taxon>Bacillati</taxon>
        <taxon>Chloroflexota</taxon>
        <taxon>Ktedonobacteria</taxon>
        <taxon>Ktedonobacterales</taxon>
        <taxon>Dictyobacteraceae</taxon>
        <taxon>Dictyobacter</taxon>
    </lineage>
</organism>
<sequence>MLKILERKITLQLLVFYGLFVIPLVLGGAELYFFQYDALQQNAQQADVSLAQALAQDVQTYVQGSVKEAQELAQSPAATQLMPTQLSAQFSISKCIHPEIGQYRIYAATGRLLLTYPQPSLNKTQNFNALAGLQRLQNSSEAFLLMGQSDQASKSYTVAIAAPIRRGQHQLAGMIVLTLLQQQLKPHLLAVQQQFKKNGEMRIWIMDSQGTAIVNTQSTASNISLIQRIPGLSNALHGNVGNVVARDEQREWLYSYVPMPETNWVVAVGRPLDDTFATVISFQHSLIIALIMLLVGASVFWFVMHGWVVAPLSRLAQAATMIKPDQARKVTNHRLLVREKSRQDEIGRLVNAFSEMEDEIHTLFRKSDEQSYTRLQTLDALLCSMDEGVLLEDPAGEVVYANHHFTRFVGMSAPTISQDTFQSKHLTERMDALVEKPEAYLEALHQAESGSGPQVIEFQVHGYYNQLGQLVPVRRHIRMRLFQVRDMSDRVIGRGKIMNDVTRQNEAEQVKKNLLAIVSHELRTPLTTIKGYATSLLETDIELDEAMQREFLQRIVGEGDRMAELVTSLLEMSQLEAGTLKLSPSLCRLDILLTRVIENVENGHLQIRLAVPAEVPVIYLDQRRIEMVLRNLLENAQRYAGGESEVTIKVCYTHEPEENGIRLSLEDNGPGLPVNLTERIFDSFYQVDGGRARSSSGVGLGLAICRGFVEAHGGRIWAENRSNGATGAIFHIWLPARLLHVPNSPASPFKLEEAF</sequence>
<dbReference type="AlphaFoldDB" id="A0A402BK84"/>